<dbReference type="PROSITE" id="PS50198">
    <property type="entry name" value="PPIC_PPIASE_2"/>
    <property type="match status" value="1"/>
</dbReference>
<evidence type="ECO:0000256" key="9">
    <source>
        <dbReference type="ARBA" id="ARBA00031484"/>
    </source>
</evidence>
<evidence type="ECO:0000256" key="10">
    <source>
        <dbReference type="PROSITE-ProRule" id="PRU00278"/>
    </source>
</evidence>
<dbReference type="PANTHER" id="PTHR47245:SF1">
    <property type="entry name" value="FOLDASE PROTEIN PRSA"/>
    <property type="match status" value="1"/>
</dbReference>
<gene>
    <name evidence="14" type="ORF">H2509_10410</name>
</gene>
<dbReference type="SUPFAM" id="SSF54534">
    <property type="entry name" value="FKBP-like"/>
    <property type="match status" value="1"/>
</dbReference>
<dbReference type="EMBL" id="JACFXV010000053">
    <property type="protein sequence ID" value="MBA5777534.1"/>
    <property type="molecule type" value="Genomic_DNA"/>
</dbReference>
<dbReference type="InterPro" id="IPR050245">
    <property type="entry name" value="PrsA_foldase"/>
</dbReference>
<evidence type="ECO:0000256" key="5">
    <source>
        <dbReference type="ARBA" id="ARBA00022729"/>
    </source>
</evidence>
<name>A0A839AF11_9HYPH</name>
<keyword evidence="7 10" id="KW-0413">Isomerase</keyword>
<keyword evidence="6 10" id="KW-0697">Rotamase</keyword>
<evidence type="ECO:0000256" key="7">
    <source>
        <dbReference type="ARBA" id="ARBA00023235"/>
    </source>
</evidence>
<comment type="similarity">
    <text evidence="2">Belongs to the PpiC/parvulin rotamase family.</text>
</comment>
<evidence type="ECO:0000256" key="4">
    <source>
        <dbReference type="ARBA" id="ARBA00018370"/>
    </source>
</evidence>
<dbReference type="EC" id="5.2.1.8" evidence="3"/>
<evidence type="ECO:0000313" key="14">
    <source>
        <dbReference type="EMBL" id="MBA5777534.1"/>
    </source>
</evidence>
<feature type="region of interest" description="Disordered" evidence="11">
    <location>
        <begin position="291"/>
        <end position="311"/>
    </location>
</feature>
<keyword evidence="12" id="KW-1133">Transmembrane helix</keyword>
<keyword evidence="15" id="KW-1185">Reference proteome</keyword>
<evidence type="ECO:0000256" key="12">
    <source>
        <dbReference type="SAM" id="Phobius"/>
    </source>
</evidence>
<dbReference type="Pfam" id="PF13145">
    <property type="entry name" value="Rotamase_2"/>
    <property type="match status" value="1"/>
</dbReference>
<dbReference type="InterPro" id="IPR000297">
    <property type="entry name" value="PPIase_PpiC"/>
</dbReference>
<organism evidence="14 15">
    <name type="scientific">Stappia albiluteola</name>
    <dbReference type="NCBI Taxonomy" id="2758565"/>
    <lineage>
        <taxon>Bacteria</taxon>
        <taxon>Pseudomonadati</taxon>
        <taxon>Pseudomonadota</taxon>
        <taxon>Alphaproteobacteria</taxon>
        <taxon>Hyphomicrobiales</taxon>
        <taxon>Stappiaceae</taxon>
        <taxon>Stappia</taxon>
    </lineage>
</organism>
<feature type="domain" description="PpiC" evidence="13">
    <location>
        <begin position="143"/>
        <end position="241"/>
    </location>
</feature>
<feature type="transmembrane region" description="Helical" evidence="12">
    <location>
        <begin position="18"/>
        <end position="35"/>
    </location>
</feature>
<evidence type="ECO:0000256" key="8">
    <source>
        <dbReference type="ARBA" id="ARBA00030642"/>
    </source>
</evidence>
<comment type="catalytic activity">
    <reaction evidence="1">
        <text>[protein]-peptidylproline (omega=180) = [protein]-peptidylproline (omega=0)</text>
        <dbReference type="Rhea" id="RHEA:16237"/>
        <dbReference type="Rhea" id="RHEA-COMP:10747"/>
        <dbReference type="Rhea" id="RHEA-COMP:10748"/>
        <dbReference type="ChEBI" id="CHEBI:83833"/>
        <dbReference type="ChEBI" id="CHEBI:83834"/>
        <dbReference type="EC" id="5.2.1.8"/>
    </reaction>
</comment>
<keyword evidence="12" id="KW-0472">Membrane</keyword>
<dbReference type="PANTHER" id="PTHR47245">
    <property type="entry name" value="PEPTIDYLPROLYL ISOMERASE"/>
    <property type="match status" value="1"/>
</dbReference>
<protein>
    <recommendedName>
        <fullName evidence="4">Parvulin-like PPIase</fullName>
        <ecNumber evidence="3">5.2.1.8</ecNumber>
    </recommendedName>
    <alternativeName>
        <fullName evidence="8">Peptidyl-prolyl cis-trans isomerase plp</fullName>
    </alternativeName>
    <alternativeName>
        <fullName evidence="9">Rotamase plp</fullName>
    </alternativeName>
</protein>
<keyword evidence="5" id="KW-0732">Signal</keyword>
<evidence type="ECO:0000256" key="6">
    <source>
        <dbReference type="ARBA" id="ARBA00023110"/>
    </source>
</evidence>
<dbReference type="AlphaFoldDB" id="A0A839AF11"/>
<evidence type="ECO:0000259" key="13">
    <source>
        <dbReference type="PROSITE" id="PS50198"/>
    </source>
</evidence>
<proteinExistence type="inferred from homology"/>
<dbReference type="Proteomes" id="UP000541109">
    <property type="component" value="Unassembled WGS sequence"/>
</dbReference>
<accession>A0A839AF11</accession>
<dbReference type="GO" id="GO:0003755">
    <property type="term" value="F:peptidyl-prolyl cis-trans isomerase activity"/>
    <property type="evidence" value="ECO:0007669"/>
    <property type="project" value="UniProtKB-KW"/>
</dbReference>
<evidence type="ECO:0000256" key="2">
    <source>
        <dbReference type="ARBA" id="ARBA00007656"/>
    </source>
</evidence>
<sequence length="311" mass="34763">MSQTTLKRVLGRFARDPLLHFLVLGGVMSGVFVLLDDRTEALMPTEIRYTVDDVARLILGFETQWNRPPTQAEFNALVEDRVREDILYREALALGLDKDDTIVRRRMAQKMQFLAEDIAAAREPTIAELKSWYADNNRLFEMAPRLSFRHIYFSPDRRGKNAQADAAAALEELSGTSADRVEGSGLGDRFMFQDYYGERSLQAIAREFGAGFAQSIDDLQPGVWSGPVQSGLGWHLVRVDKVIAGRVPRFEEVANEVKTAWLGQQKAEAWRKSYDEMRAKYTVLLPVPEVESPGAAASPAQPVDRPGDGGS</sequence>
<reference evidence="14 15" key="1">
    <citation type="submission" date="2020-07" db="EMBL/GenBank/DDBJ databases">
        <title>Stappia sp., F7233, whole genome shotgun sequencing project.</title>
        <authorList>
            <person name="Jiang S."/>
            <person name="Liu Z.W."/>
            <person name="Du Z.J."/>
        </authorList>
    </citation>
    <scope>NUCLEOTIDE SEQUENCE [LARGE SCALE GENOMIC DNA]</scope>
    <source>
        <strain evidence="14 15">F7233</strain>
    </source>
</reference>
<evidence type="ECO:0000313" key="15">
    <source>
        <dbReference type="Proteomes" id="UP000541109"/>
    </source>
</evidence>
<dbReference type="Gene3D" id="3.10.50.40">
    <property type="match status" value="1"/>
</dbReference>
<comment type="caution">
    <text evidence="14">The sequence shown here is derived from an EMBL/GenBank/DDBJ whole genome shotgun (WGS) entry which is preliminary data.</text>
</comment>
<evidence type="ECO:0000256" key="11">
    <source>
        <dbReference type="SAM" id="MobiDB-lite"/>
    </source>
</evidence>
<dbReference type="InterPro" id="IPR046357">
    <property type="entry name" value="PPIase_dom_sf"/>
</dbReference>
<evidence type="ECO:0000256" key="1">
    <source>
        <dbReference type="ARBA" id="ARBA00000971"/>
    </source>
</evidence>
<evidence type="ECO:0000256" key="3">
    <source>
        <dbReference type="ARBA" id="ARBA00013194"/>
    </source>
</evidence>
<dbReference type="RefSeq" id="WP_182164961.1">
    <property type="nucleotide sequence ID" value="NZ_JACFXV010000053.1"/>
</dbReference>
<keyword evidence="12" id="KW-0812">Transmembrane</keyword>